<dbReference type="EMBL" id="JAGYPF010000003">
    <property type="protein sequence ID" value="MBS4213831.1"/>
    <property type="molecule type" value="Genomic_DNA"/>
</dbReference>
<dbReference type="Proteomes" id="UP000679749">
    <property type="component" value="Unassembled WGS sequence"/>
</dbReference>
<organism evidence="2 3">
    <name type="scientific">Neobacillus rhizophilus</name>
    <dbReference type="NCBI Taxonomy" id="2833579"/>
    <lineage>
        <taxon>Bacteria</taxon>
        <taxon>Bacillati</taxon>
        <taxon>Bacillota</taxon>
        <taxon>Bacilli</taxon>
        <taxon>Bacillales</taxon>
        <taxon>Bacillaceae</taxon>
        <taxon>Neobacillus</taxon>
    </lineage>
</organism>
<evidence type="ECO:0000313" key="3">
    <source>
        <dbReference type="Proteomes" id="UP000679749"/>
    </source>
</evidence>
<protein>
    <submittedName>
        <fullName evidence="2">Alpha/beta hydrolase</fullName>
    </submittedName>
</protein>
<gene>
    <name evidence="2" type="ORF">KHA99_15345</name>
</gene>
<dbReference type="GO" id="GO:0016787">
    <property type="term" value="F:hydrolase activity"/>
    <property type="evidence" value="ECO:0007669"/>
    <property type="project" value="UniProtKB-KW"/>
</dbReference>
<dbReference type="InterPro" id="IPR029058">
    <property type="entry name" value="AB_hydrolase_fold"/>
</dbReference>
<dbReference type="Pfam" id="PF20408">
    <property type="entry name" value="Abhydrolase_11"/>
    <property type="match status" value="1"/>
</dbReference>
<keyword evidence="3" id="KW-1185">Reference proteome</keyword>
<sequence length="222" mass="25739">MYELVEGQVVRAEFSAVPYTWIRSKEPTKSICIMLPGLGYTTQRPLFHYTTGICLNQNIDVLHINYQFANNEHFKKLPKPEQEQWMYDDVNAVVDEVLKERSYDQCFLLSKSIGTIPMAIEWTQRNFIRNAMGIWLTPLIKMDNVYQALLNTELPSLCVIGDQDHHYNEERISVITTNHLVDTVVIPNTEHSIEVKGDVFATIDALKIAMKQIHEFVKKHKE</sequence>
<reference evidence="2" key="1">
    <citation type="submission" date="2021-05" db="EMBL/GenBank/DDBJ databases">
        <title>Novel Bacillus species.</title>
        <authorList>
            <person name="Liu G."/>
        </authorList>
    </citation>
    <scope>NUCLEOTIDE SEQUENCE</scope>
    <source>
        <strain evidence="2">FJAT-49825</strain>
    </source>
</reference>
<dbReference type="InterPro" id="IPR017018">
    <property type="entry name" value="UCP033634"/>
</dbReference>
<comment type="caution">
    <text evidence="2">The sequence shown here is derived from an EMBL/GenBank/DDBJ whole genome shotgun (WGS) entry which is preliminary data.</text>
</comment>
<evidence type="ECO:0000313" key="2">
    <source>
        <dbReference type="EMBL" id="MBS4213831.1"/>
    </source>
</evidence>
<accession>A0A942U378</accession>
<dbReference type="SUPFAM" id="SSF53474">
    <property type="entry name" value="alpha/beta-Hydrolases"/>
    <property type="match status" value="1"/>
</dbReference>
<proteinExistence type="predicted"/>
<evidence type="ECO:0000259" key="1">
    <source>
        <dbReference type="Pfam" id="PF20408"/>
    </source>
</evidence>
<keyword evidence="2" id="KW-0378">Hydrolase</keyword>
<dbReference type="Gene3D" id="3.40.50.1820">
    <property type="entry name" value="alpha/beta hydrolase"/>
    <property type="match status" value="1"/>
</dbReference>
<dbReference type="RefSeq" id="WP_213118349.1">
    <property type="nucleotide sequence ID" value="NZ_JAGYPF010000003.1"/>
</dbReference>
<name>A0A942U378_9BACI</name>
<dbReference type="PIRSF" id="PIRSF033634">
    <property type="entry name" value="UCP033634"/>
    <property type="match status" value="1"/>
</dbReference>
<feature type="domain" description="KANL3/Tex30 alpha/beta hydrolase-like" evidence="1">
    <location>
        <begin position="37"/>
        <end position="217"/>
    </location>
</feature>
<dbReference type="InterPro" id="IPR046879">
    <property type="entry name" value="KANL3/Tex30_Abhydrolase"/>
</dbReference>
<dbReference type="AlphaFoldDB" id="A0A942U378"/>